<sequence length="722" mass="82375">MDVSSIIAPLNDAQRLAVSAPEQAMLVLAGAGSGKTRVLVHRIAWHIKINHLSPQHILAVTFTNKAANEMRGRVEELLNISARSMWIGTFHGLAHRLLRQHAKQAKLPDNFQVMDSDDQLRIVKRLLKAMNIDDGKWPPKQVQWFINAQKEEGIRARHMAESGDFYQRQMLAAYKAYEELCDRSGLVDFAELLLRAHELLRDNADLLSFYRQRFQQVHVDEFQDTNTIQYAWLRLLTEGNNNLFVVGDDDQSIYGWRGAKIENIFAFQKHYPGHQVVRLEQNYRSTGHILKAANTLIANNDARMGKELWTESGEGHMISLYSAFNEQDEAYFVVEKIRQWIKDGGLRSDAAILYRSNAQSRQFEERLMTTGTPYRVYGGLRFFERMEIKNALAYLRLASHHDDDASFERVVNTPTRGIGAKTLDDMRLLAREQSLSLWQASEKMLAENRLPPRAGTALNAFMQLILQLGADTQDLALYETVKRVVEKSGLIELYKKEKQDKGETRVENLEELVNAARLFDYDNQNDENLSELDMFLTHAALEAGDMQADADEDCVQLMTLHSAKGLEFKLVFMVGMEEGLFPSQQATDDAGRLQEERRLCYVGITRAREQLYLTHAESRRLYGKDNYPSPSRFLREIPPETLQEIRMRANISRPVAGSGASLGSLNAKSGKYRMGQSVRHEKFGEGVVLQTEGDGDQERVQINFRNAGIKWLMLAYAKLEIV</sequence>
<gene>
    <name evidence="15" type="primary">uvrD</name>
    <name evidence="15" type="synonym">mutU</name>
    <name evidence="15" type="synonym">recL</name>
    <name evidence="15" type="ORF">NP596_05735</name>
</gene>
<dbReference type="InterPro" id="IPR014017">
    <property type="entry name" value="DNA_helicase_UvrD-like_C"/>
</dbReference>
<dbReference type="Gene3D" id="1.10.10.160">
    <property type="match status" value="1"/>
</dbReference>
<evidence type="ECO:0000259" key="13">
    <source>
        <dbReference type="PROSITE" id="PS51198"/>
    </source>
</evidence>
<dbReference type="EMBL" id="JANIBK010000020">
    <property type="protein sequence ID" value="MCQ8127959.1"/>
    <property type="molecule type" value="Genomic_DNA"/>
</dbReference>
<keyword evidence="2 12" id="KW-0547">Nucleotide-binding</keyword>
<dbReference type="Proteomes" id="UP001524586">
    <property type="component" value="Unassembled WGS sequence"/>
</dbReference>
<dbReference type="GO" id="GO:0003678">
    <property type="term" value="F:DNA helicase activity"/>
    <property type="evidence" value="ECO:0007669"/>
    <property type="project" value="UniProtKB-EC"/>
</dbReference>
<dbReference type="EC" id="5.6.2.4" evidence="9"/>
<accession>A0ABT1U2A5</accession>
<evidence type="ECO:0000256" key="12">
    <source>
        <dbReference type="PROSITE-ProRule" id="PRU00560"/>
    </source>
</evidence>
<organism evidence="15 16">
    <name type="scientific">Methylomonas rivi</name>
    <dbReference type="NCBI Taxonomy" id="2952226"/>
    <lineage>
        <taxon>Bacteria</taxon>
        <taxon>Pseudomonadati</taxon>
        <taxon>Pseudomonadota</taxon>
        <taxon>Gammaproteobacteria</taxon>
        <taxon>Methylococcales</taxon>
        <taxon>Methylococcaceae</taxon>
        <taxon>Methylomonas</taxon>
    </lineage>
</organism>
<evidence type="ECO:0000256" key="7">
    <source>
        <dbReference type="ARBA" id="ARBA00023235"/>
    </source>
</evidence>
<dbReference type="Gene3D" id="1.10.486.10">
    <property type="entry name" value="PCRA, domain 4"/>
    <property type="match status" value="1"/>
</dbReference>
<comment type="similarity">
    <text evidence="1">Belongs to the helicase family. UvrD subfamily.</text>
</comment>
<evidence type="ECO:0000256" key="9">
    <source>
        <dbReference type="ARBA" id="ARBA00034808"/>
    </source>
</evidence>
<proteinExistence type="inferred from homology"/>
<dbReference type="NCBIfam" id="NF008743">
    <property type="entry name" value="PRK11773.1"/>
    <property type="match status" value="1"/>
</dbReference>
<keyword evidence="16" id="KW-1185">Reference proteome</keyword>
<evidence type="ECO:0000256" key="6">
    <source>
        <dbReference type="ARBA" id="ARBA00023125"/>
    </source>
</evidence>
<dbReference type="CDD" id="cd18807">
    <property type="entry name" value="SF1_C_UvrD"/>
    <property type="match status" value="1"/>
</dbReference>
<keyword evidence="3 12" id="KW-0378">Hydrolase</keyword>
<evidence type="ECO:0000256" key="8">
    <source>
        <dbReference type="ARBA" id="ARBA00034617"/>
    </source>
</evidence>
<protein>
    <recommendedName>
        <fullName evidence="9">DNA 3'-5' helicase</fullName>
        <ecNumber evidence="9">5.6.2.4</ecNumber>
    </recommendedName>
    <alternativeName>
        <fullName evidence="10">DNA 3'-5' helicase II</fullName>
    </alternativeName>
</protein>
<dbReference type="Pfam" id="PF13361">
    <property type="entry name" value="UvrD_C"/>
    <property type="match status" value="1"/>
</dbReference>
<dbReference type="Pfam" id="PF00580">
    <property type="entry name" value="UvrD-helicase"/>
    <property type="match status" value="1"/>
</dbReference>
<keyword evidence="5 12" id="KW-0067">ATP-binding</keyword>
<evidence type="ECO:0000256" key="10">
    <source>
        <dbReference type="ARBA" id="ARBA00034923"/>
    </source>
</evidence>
<feature type="domain" description="UvrD-like helicase C-terminal" evidence="14">
    <location>
        <begin position="287"/>
        <end position="565"/>
    </location>
</feature>
<dbReference type="CDD" id="cd17932">
    <property type="entry name" value="DEXQc_UvrD"/>
    <property type="match status" value="1"/>
</dbReference>
<dbReference type="PANTHER" id="PTHR11070:SF2">
    <property type="entry name" value="ATP-DEPENDENT DNA HELICASE SRS2"/>
    <property type="match status" value="1"/>
</dbReference>
<dbReference type="PROSITE" id="PS51198">
    <property type="entry name" value="UVRD_HELICASE_ATP_BIND"/>
    <property type="match status" value="1"/>
</dbReference>
<feature type="domain" description="UvrD-like helicase ATP-binding" evidence="13">
    <location>
        <begin position="8"/>
        <end position="286"/>
    </location>
</feature>
<dbReference type="InterPro" id="IPR014016">
    <property type="entry name" value="UvrD-like_ATP-bd"/>
</dbReference>
<evidence type="ECO:0000256" key="2">
    <source>
        <dbReference type="ARBA" id="ARBA00022741"/>
    </source>
</evidence>
<evidence type="ECO:0000256" key="5">
    <source>
        <dbReference type="ARBA" id="ARBA00022840"/>
    </source>
</evidence>
<evidence type="ECO:0000259" key="14">
    <source>
        <dbReference type="PROSITE" id="PS51217"/>
    </source>
</evidence>
<dbReference type="Pfam" id="PF21196">
    <property type="entry name" value="PcrA_UvrD_tudor"/>
    <property type="match status" value="1"/>
</dbReference>
<dbReference type="InterPro" id="IPR000212">
    <property type="entry name" value="DNA_helicase_UvrD/REP"/>
</dbReference>
<dbReference type="Gene3D" id="3.40.50.300">
    <property type="entry name" value="P-loop containing nucleotide triphosphate hydrolases"/>
    <property type="match status" value="2"/>
</dbReference>
<keyword evidence="6" id="KW-0238">DNA-binding</keyword>
<evidence type="ECO:0000256" key="3">
    <source>
        <dbReference type="ARBA" id="ARBA00022801"/>
    </source>
</evidence>
<name>A0ABT1U2A5_9GAMM</name>
<dbReference type="RefSeq" id="WP_256614321.1">
    <property type="nucleotide sequence ID" value="NZ_JANIBK010000020.1"/>
</dbReference>
<evidence type="ECO:0000313" key="16">
    <source>
        <dbReference type="Proteomes" id="UP001524586"/>
    </source>
</evidence>
<feature type="binding site" evidence="12">
    <location>
        <begin position="29"/>
        <end position="36"/>
    </location>
    <ligand>
        <name>ATP</name>
        <dbReference type="ChEBI" id="CHEBI:30616"/>
    </ligand>
</feature>
<dbReference type="InterPro" id="IPR027417">
    <property type="entry name" value="P-loop_NTPase"/>
</dbReference>
<evidence type="ECO:0000256" key="1">
    <source>
        <dbReference type="ARBA" id="ARBA00009922"/>
    </source>
</evidence>
<comment type="caution">
    <text evidence="15">The sequence shown here is derived from an EMBL/GenBank/DDBJ whole genome shotgun (WGS) entry which is preliminary data.</text>
</comment>
<keyword evidence="4 12" id="KW-0347">Helicase</keyword>
<comment type="catalytic activity">
    <reaction evidence="11">
        <text>ATP + H2O = ADP + phosphate + H(+)</text>
        <dbReference type="Rhea" id="RHEA:13065"/>
        <dbReference type="ChEBI" id="CHEBI:15377"/>
        <dbReference type="ChEBI" id="CHEBI:15378"/>
        <dbReference type="ChEBI" id="CHEBI:30616"/>
        <dbReference type="ChEBI" id="CHEBI:43474"/>
        <dbReference type="ChEBI" id="CHEBI:456216"/>
        <dbReference type="EC" id="5.6.2.4"/>
    </reaction>
</comment>
<dbReference type="SUPFAM" id="SSF52540">
    <property type="entry name" value="P-loop containing nucleoside triphosphate hydrolases"/>
    <property type="match status" value="1"/>
</dbReference>
<keyword evidence="7" id="KW-0413">Isomerase</keyword>
<comment type="catalytic activity">
    <reaction evidence="8">
        <text>Couples ATP hydrolysis with the unwinding of duplex DNA by translocating in the 3'-5' direction.</text>
        <dbReference type="EC" id="5.6.2.4"/>
    </reaction>
</comment>
<dbReference type="PROSITE" id="PS51217">
    <property type="entry name" value="UVRD_HELICASE_CTER"/>
    <property type="match status" value="1"/>
</dbReference>
<dbReference type="InterPro" id="IPR013986">
    <property type="entry name" value="DExx_box_DNA_helicase_dom_sf"/>
</dbReference>
<dbReference type="GO" id="GO:0016787">
    <property type="term" value="F:hydrolase activity"/>
    <property type="evidence" value="ECO:0007669"/>
    <property type="project" value="UniProtKB-KW"/>
</dbReference>
<evidence type="ECO:0000256" key="4">
    <source>
        <dbReference type="ARBA" id="ARBA00022806"/>
    </source>
</evidence>
<reference evidence="15 16" key="1">
    <citation type="submission" date="2022-07" db="EMBL/GenBank/DDBJ databases">
        <title>Methylomonas rivi sp. nov., Methylomonas rosea sp. nov., Methylomonas aureus sp. nov. and Methylomonas subterranea sp. nov., four novel methanotrophs isolated from a freshwater creek and the deep terrestrial subsurface.</title>
        <authorList>
            <person name="Abin C."/>
            <person name="Sankaranarayanan K."/>
            <person name="Garner C."/>
            <person name="Sindelar R."/>
            <person name="Kotary K."/>
            <person name="Garner R."/>
            <person name="Barclay S."/>
            <person name="Lawson P."/>
            <person name="Krumholz L."/>
        </authorList>
    </citation>
    <scope>NUCLEOTIDE SEQUENCE [LARGE SCALE GENOMIC DNA]</scope>
    <source>
        <strain evidence="15 16">WSC-6</strain>
    </source>
</reference>
<evidence type="ECO:0000313" key="15">
    <source>
        <dbReference type="EMBL" id="MCQ8127959.1"/>
    </source>
</evidence>
<dbReference type="PANTHER" id="PTHR11070">
    <property type="entry name" value="UVRD / RECB / PCRA DNA HELICASE FAMILY MEMBER"/>
    <property type="match status" value="1"/>
</dbReference>
<evidence type="ECO:0000256" key="11">
    <source>
        <dbReference type="ARBA" id="ARBA00048988"/>
    </source>
</evidence>